<dbReference type="OrthoDB" id="340227at2759"/>
<keyword evidence="1 3" id="KW-0694">RNA-binding</keyword>
<dbReference type="InterPro" id="IPR006630">
    <property type="entry name" value="La_HTH"/>
</dbReference>
<name>A0A1V9X6Q8_9ACAR</name>
<proteinExistence type="predicted"/>
<dbReference type="GO" id="GO:0005829">
    <property type="term" value="C:cytosol"/>
    <property type="evidence" value="ECO:0007669"/>
    <property type="project" value="TreeGrafter"/>
</dbReference>
<dbReference type="EMBL" id="MNPL01021657">
    <property type="protein sequence ID" value="OQR69280.1"/>
    <property type="molecule type" value="Genomic_DNA"/>
</dbReference>
<reference evidence="6 7" key="1">
    <citation type="journal article" date="2017" name="Gigascience">
        <title>Draft genome of the honey bee ectoparasitic mite, Tropilaelaps mercedesae, is shaped by the parasitic life history.</title>
        <authorList>
            <person name="Dong X."/>
            <person name="Armstrong S.D."/>
            <person name="Xia D."/>
            <person name="Makepeace B.L."/>
            <person name="Darby A.C."/>
            <person name="Kadowaki T."/>
        </authorList>
    </citation>
    <scope>NUCLEOTIDE SEQUENCE [LARGE SCALE GENOMIC DNA]</scope>
    <source>
        <strain evidence="6">Wuxi-XJTLU</strain>
    </source>
</reference>
<feature type="compositionally biased region" description="Low complexity" evidence="4">
    <location>
        <begin position="666"/>
        <end position="720"/>
    </location>
</feature>
<organism evidence="6 7">
    <name type="scientific">Tropilaelaps mercedesae</name>
    <dbReference type="NCBI Taxonomy" id="418985"/>
    <lineage>
        <taxon>Eukaryota</taxon>
        <taxon>Metazoa</taxon>
        <taxon>Ecdysozoa</taxon>
        <taxon>Arthropoda</taxon>
        <taxon>Chelicerata</taxon>
        <taxon>Arachnida</taxon>
        <taxon>Acari</taxon>
        <taxon>Parasitiformes</taxon>
        <taxon>Mesostigmata</taxon>
        <taxon>Gamasina</taxon>
        <taxon>Dermanyssoidea</taxon>
        <taxon>Laelapidae</taxon>
        <taxon>Tropilaelaps</taxon>
    </lineage>
</organism>
<dbReference type="GO" id="GO:0010494">
    <property type="term" value="C:cytoplasmic stress granule"/>
    <property type="evidence" value="ECO:0007669"/>
    <property type="project" value="TreeGrafter"/>
</dbReference>
<feature type="compositionally biased region" description="Polar residues" evidence="4">
    <location>
        <begin position="329"/>
        <end position="356"/>
    </location>
</feature>
<feature type="compositionally biased region" description="Low complexity" evidence="4">
    <location>
        <begin position="409"/>
        <end position="420"/>
    </location>
</feature>
<feature type="region of interest" description="Disordered" evidence="4">
    <location>
        <begin position="57"/>
        <end position="164"/>
    </location>
</feature>
<dbReference type="STRING" id="418985.A0A1V9X6Q8"/>
<dbReference type="InterPro" id="IPR036388">
    <property type="entry name" value="WH-like_DNA-bd_sf"/>
</dbReference>
<feature type="compositionally biased region" description="Basic and acidic residues" evidence="4">
    <location>
        <begin position="475"/>
        <end position="505"/>
    </location>
</feature>
<feature type="compositionally biased region" description="Low complexity" evidence="4">
    <location>
        <begin position="729"/>
        <end position="740"/>
    </location>
</feature>
<dbReference type="InterPro" id="IPR036390">
    <property type="entry name" value="WH_DNA-bd_sf"/>
</dbReference>
<feature type="compositionally biased region" description="Low complexity" evidence="4">
    <location>
        <begin position="97"/>
        <end position="107"/>
    </location>
</feature>
<keyword evidence="7" id="KW-1185">Reference proteome</keyword>
<feature type="region of interest" description="Disordered" evidence="4">
    <location>
        <begin position="220"/>
        <end position="360"/>
    </location>
</feature>
<evidence type="ECO:0000313" key="6">
    <source>
        <dbReference type="EMBL" id="OQR69280.1"/>
    </source>
</evidence>
<feature type="compositionally biased region" description="Basic and acidic residues" evidence="4">
    <location>
        <begin position="605"/>
        <end position="637"/>
    </location>
</feature>
<protein>
    <recommendedName>
        <fullName evidence="2">La-related protein 1</fullName>
    </recommendedName>
</protein>
<evidence type="ECO:0000259" key="5">
    <source>
        <dbReference type="PROSITE" id="PS50961"/>
    </source>
</evidence>
<feature type="compositionally biased region" description="Low complexity" evidence="4">
    <location>
        <begin position="306"/>
        <end position="328"/>
    </location>
</feature>
<evidence type="ECO:0000256" key="1">
    <source>
        <dbReference type="ARBA" id="ARBA00022884"/>
    </source>
</evidence>
<feature type="compositionally biased region" description="Low complexity" evidence="4">
    <location>
        <begin position="288"/>
        <end position="298"/>
    </location>
</feature>
<evidence type="ECO:0000256" key="2">
    <source>
        <dbReference type="ARBA" id="ARBA00072183"/>
    </source>
</evidence>
<dbReference type="InParanoid" id="A0A1V9X6Q8"/>
<comment type="caution">
    <text evidence="6">The sequence shown here is derived from an EMBL/GenBank/DDBJ whole genome shotgun (WGS) entry which is preliminary data.</text>
</comment>
<feature type="compositionally biased region" description="Low complexity" evidence="4">
    <location>
        <begin position="220"/>
        <end position="233"/>
    </location>
</feature>
<feature type="compositionally biased region" description="Low complexity" evidence="4">
    <location>
        <begin position="248"/>
        <end position="257"/>
    </location>
</feature>
<dbReference type="PANTHER" id="PTHR22792:SF132">
    <property type="entry name" value="LA-RELATED PROTEIN 1"/>
    <property type="match status" value="1"/>
</dbReference>
<evidence type="ECO:0000256" key="4">
    <source>
        <dbReference type="SAM" id="MobiDB-lite"/>
    </source>
</evidence>
<feature type="compositionally biased region" description="Gly residues" evidence="4">
    <location>
        <begin position="758"/>
        <end position="770"/>
    </location>
</feature>
<feature type="compositionally biased region" description="Low complexity" evidence="4">
    <location>
        <begin position="526"/>
        <end position="578"/>
    </location>
</feature>
<dbReference type="Gene3D" id="1.10.10.10">
    <property type="entry name" value="Winged helix-like DNA-binding domain superfamily/Winged helix DNA-binding domain"/>
    <property type="match status" value="1"/>
</dbReference>
<gene>
    <name evidence="6" type="ORF">BIW11_12360</name>
</gene>
<feature type="region of interest" description="Disordered" evidence="4">
    <location>
        <begin position="994"/>
        <end position="1055"/>
    </location>
</feature>
<feature type="compositionally biased region" description="Low complexity" evidence="4">
    <location>
        <begin position="457"/>
        <end position="471"/>
    </location>
</feature>
<dbReference type="GO" id="GO:0008187">
    <property type="term" value="F:poly-pyrimidine tract binding"/>
    <property type="evidence" value="ECO:0007669"/>
    <property type="project" value="UniProtKB-ARBA"/>
</dbReference>
<dbReference type="GO" id="GO:0045727">
    <property type="term" value="P:positive regulation of translation"/>
    <property type="evidence" value="ECO:0007669"/>
    <property type="project" value="TreeGrafter"/>
</dbReference>
<feature type="compositionally biased region" description="Polar residues" evidence="4">
    <location>
        <begin position="267"/>
        <end position="287"/>
    </location>
</feature>
<dbReference type="FunFam" id="1.10.10.10:FF:000131">
    <property type="entry name" value="la-related protein 1B isoform X2"/>
    <property type="match status" value="1"/>
</dbReference>
<dbReference type="PANTHER" id="PTHR22792">
    <property type="entry name" value="LUPUS LA PROTEIN-RELATED"/>
    <property type="match status" value="1"/>
</dbReference>
<feature type="compositionally biased region" description="Basic residues" evidence="4">
    <location>
        <begin position="644"/>
        <end position="658"/>
    </location>
</feature>
<sequence>MAIVSSLCSELPKWMREGELMPSQRGRLVVVVVVVGVGVKALDSSYMATRMVTMASEELQSPTGGAGQPTSNNNNTSSSSNKHQNGKPPRKDVGSSAAAGNKAHIAGADGGSSNQRKERRRNRPERPSSRASEASDRGDQTGAKDHLSCVTGPAKEHYPGNRDVTAATTAGRELRTDEDTLPQQQQHTFVCAPPPLVNPWTKNRNAAQVIAQRQQQQAQQQAQQQQQQQQQQQSTVSAPDQFPDALHSSSTTTTTTTPAASIIGGHTVTSVNSKETSPASSTGTVPLQSQQPQQQQQQNAGVGVTSSQSSSSCSSNNSKSSNQNSNKSVGTNTNSVSASRVSTVHSLHQQQQQTTGAVVPSNEAISLSQKVLLPTNSHVAGDHNRPECNGFLEVGNHDNAYSANDDNTVGVQRSSHHSSSPGGGRGSVVVSQTVNTSVAAMSEWPTLGEVVAEEPISSGPTSSNGSSVASPKAGSGRDARGSRFEKASERAERGGDRGNGDHDDVSSYDASHRNIGGGSNAKSHQGGVAIHGASHGGSSTHTNSGAGTNVSNSTSTNAANSHSNSGGNNNSSGGNNSSYAINKKKGAKPKWVPLAIEPVSGSRGGKAESRREGGYRGDRGERGDRSEQGRQGDRSERGMGSGHKNLHGGAHNHSHGGHHNIAQNPSASQGGSSHASSSGHGNQSVAPGGAQSGNNNSGSNSQQQQHTGATQSSTRQQQQQHGNWQVTNGGSPLPGAAGSGSLNQVGLGAASAGVNLMNGGGPGGNGGQLTGVGQQRESTVRVGPSGGPRNSGYRGGRGRGRGGRVPQSNWVRGPAPSVQAGVVPAGGQQQPTPEALEASPAPSFLVPIIPSRLPLTPSPPPAGQFIATAPLAGAVVVSGAAPAPTTGTAASIAQMPPARYGFLGASFLTVDEATLKEYIRKQVEYYFSEENLQRDFFLRRNMDREGFLPVTLVAGFHRIQALTQDISLFIKAVKESTQLELRDNVKLRTRERPTYWPLPDVPNGASPLPPQMAPANATLNASAVAPGPAAQDQQDPTQSQQQQTPTAASVVINGA</sequence>
<feature type="compositionally biased region" description="Basic and acidic residues" evidence="4">
    <location>
        <begin position="124"/>
        <end position="147"/>
    </location>
</feature>
<dbReference type="SMART" id="SM00715">
    <property type="entry name" value="LA"/>
    <property type="match status" value="1"/>
</dbReference>
<evidence type="ECO:0000256" key="3">
    <source>
        <dbReference type="PROSITE-ProRule" id="PRU00332"/>
    </source>
</evidence>
<dbReference type="InterPro" id="IPR045180">
    <property type="entry name" value="La_dom_prot"/>
</dbReference>
<dbReference type="SUPFAM" id="SSF46785">
    <property type="entry name" value="Winged helix' DNA-binding domain"/>
    <property type="match status" value="1"/>
</dbReference>
<feature type="region of interest" description="Disordered" evidence="4">
    <location>
        <begin position="454"/>
        <end position="740"/>
    </location>
</feature>
<feature type="compositionally biased region" description="Low complexity" evidence="4">
    <location>
        <begin position="70"/>
        <end position="81"/>
    </location>
</feature>
<dbReference type="Proteomes" id="UP000192247">
    <property type="component" value="Unassembled WGS sequence"/>
</dbReference>
<evidence type="ECO:0000313" key="7">
    <source>
        <dbReference type="Proteomes" id="UP000192247"/>
    </source>
</evidence>
<dbReference type="PROSITE" id="PS50961">
    <property type="entry name" value="HTH_LA"/>
    <property type="match status" value="1"/>
</dbReference>
<feature type="domain" description="HTH La-type RNA-binding" evidence="5">
    <location>
        <begin position="909"/>
        <end position="1000"/>
    </location>
</feature>
<dbReference type="AlphaFoldDB" id="A0A1V9X6Q8"/>
<accession>A0A1V9X6Q8</accession>
<feature type="region of interest" description="Disordered" evidence="4">
    <location>
        <begin position="399"/>
        <end position="428"/>
    </location>
</feature>
<feature type="region of interest" description="Disordered" evidence="4">
    <location>
        <begin position="758"/>
        <end position="813"/>
    </location>
</feature>
<feature type="compositionally biased region" description="Low complexity" evidence="4">
    <location>
        <begin position="1028"/>
        <end position="1049"/>
    </location>
</feature>
<dbReference type="Pfam" id="PF05383">
    <property type="entry name" value="La"/>
    <property type="match status" value="1"/>
</dbReference>